<organism evidence="1 2">
    <name type="scientific">Ruminiclostridium cellulolyticum (strain ATCC 35319 / DSM 5812 / JCM 6584 / H10)</name>
    <name type="common">Clostridium cellulolyticum</name>
    <dbReference type="NCBI Taxonomy" id="394503"/>
    <lineage>
        <taxon>Bacteria</taxon>
        <taxon>Bacillati</taxon>
        <taxon>Bacillota</taxon>
        <taxon>Clostridia</taxon>
        <taxon>Eubacteriales</taxon>
        <taxon>Oscillospiraceae</taxon>
        <taxon>Ruminiclostridium</taxon>
    </lineage>
</organism>
<keyword evidence="2" id="KW-1185">Reference proteome</keyword>
<dbReference type="KEGG" id="cce:Ccel_3016"/>
<proteinExistence type="predicted"/>
<reference evidence="1 2" key="1">
    <citation type="submission" date="2009-01" db="EMBL/GenBank/DDBJ databases">
        <title>Complete sequence of Clostridium cellulolyticum H10.</title>
        <authorList>
            <consortium name="US DOE Joint Genome Institute"/>
            <person name="Lucas S."/>
            <person name="Copeland A."/>
            <person name="Lapidus A."/>
            <person name="Glavina del Rio T."/>
            <person name="Dalin E."/>
            <person name="Tice H."/>
            <person name="Bruce D."/>
            <person name="Goodwin L."/>
            <person name="Pitluck S."/>
            <person name="Chertkov O."/>
            <person name="Saunders E."/>
            <person name="Brettin T."/>
            <person name="Detter J.C."/>
            <person name="Han C."/>
            <person name="Larimer F."/>
            <person name="Land M."/>
            <person name="Hauser L."/>
            <person name="Kyrpides N."/>
            <person name="Ivanova N."/>
            <person name="Zhou J."/>
            <person name="Richardson P."/>
        </authorList>
    </citation>
    <scope>NUCLEOTIDE SEQUENCE [LARGE SCALE GENOMIC DNA]</scope>
    <source>
        <strain evidence="2">ATCC 35319 / DSM 5812 / JCM 6584 / H10</strain>
    </source>
</reference>
<gene>
    <name evidence="1" type="ordered locus">Ccel_3016</name>
</gene>
<protein>
    <submittedName>
        <fullName evidence="1">Uncharacterized protein</fullName>
    </submittedName>
</protein>
<dbReference type="EMBL" id="CP001348">
    <property type="protein sequence ID" value="ACL77309.1"/>
    <property type="molecule type" value="Genomic_DNA"/>
</dbReference>
<accession>B8I8X7</accession>
<dbReference type="AlphaFoldDB" id="B8I8X7"/>
<name>B8I8X7_RUMCH</name>
<dbReference type="HOGENOM" id="CLU_2877857_0_0_9"/>
<evidence type="ECO:0000313" key="2">
    <source>
        <dbReference type="Proteomes" id="UP000001349"/>
    </source>
</evidence>
<evidence type="ECO:0000313" key="1">
    <source>
        <dbReference type="EMBL" id="ACL77309.1"/>
    </source>
</evidence>
<dbReference type="Proteomes" id="UP000001349">
    <property type="component" value="Chromosome"/>
</dbReference>
<sequence length="63" mass="7249">MRSRLFLFIQVLVFTLQLTGTALLNSGCYRLNDGNEAPTLILREISLIYLYLFMKNITGTTYL</sequence>